<dbReference type="RefSeq" id="WP_280959913.1">
    <property type="nucleotide sequence ID" value="NZ_CP159279.1"/>
</dbReference>
<organism evidence="1">
    <name type="scientific">Arthrobacter sp. K5</name>
    <dbReference type="NCBI Taxonomy" id="2839623"/>
    <lineage>
        <taxon>Bacteria</taxon>
        <taxon>Bacillati</taxon>
        <taxon>Actinomycetota</taxon>
        <taxon>Actinomycetes</taxon>
        <taxon>Micrococcales</taxon>
        <taxon>Micrococcaceae</taxon>
        <taxon>Arthrobacter</taxon>
    </lineage>
</organism>
<name>A0AAU8EVJ0_9MICC</name>
<protein>
    <submittedName>
        <fullName evidence="1">Uncharacterized protein</fullName>
    </submittedName>
</protein>
<dbReference type="AlphaFoldDB" id="A0AAU8EVJ0"/>
<sequence length="41" mass="4827">MGWLIFLLVVAAVVVGVVWARKHFRHEIERAKRINRANKNQ</sequence>
<gene>
    <name evidence="1" type="ORF">ABRP34_07470</name>
</gene>
<accession>A0AAU8EVJ0</accession>
<proteinExistence type="predicted"/>
<evidence type="ECO:0000313" key="1">
    <source>
        <dbReference type="EMBL" id="XCH12806.1"/>
    </source>
</evidence>
<dbReference type="EMBL" id="CP159279">
    <property type="protein sequence ID" value="XCH12806.1"/>
    <property type="molecule type" value="Genomic_DNA"/>
</dbReference>
<reference evidence="1" key="1">
    <citation type="submission" date="2024-06" db="EMBL/GenBank/DDBJ databases">
        <title>Biodegradation of dimethachlon by Arthrobacter sp. K5: mechanistic insights and ecological implications.</title>
        <authorList>
            <person name="Hu S."/>
            <person name="Lu P."/>
        </authorList>
    </citation>
    <scope>NUCLEOTIDE SEQUENCE</scope>
    <source>
        <strain evidence="1">K5</strain>
    </source>
</reference>